<evidence type="ECO:0000313" key="2">
    <source>
        <dbReference type="Proteomes" id="UP000001349"/>
    </source>
</evidence>
<gene>
    <name evidence="1" type="ordered locus">Ccel_0329</name>
</gene>
<dbReference type="HOGENOM" id="CLU_060727_0_0_9"/>
<dbReference type="NCBIfam" id="TIGR04066">
    <property type="entry name" value="nat_prod_clost"/>
    <property type="match status" value="1"/>
</dbReference>
<proteinExistence type="predicted"/>
<dbReference type="OrthoDB" id="5464925at2"/>
<dbReference type="Gene3D" id="3.40.50.300">
    <property type="entry name" value="P-loop containing nucleotide triphosphate hydrolases"/>
    <property type="match status" value="1"/>
</dbReference>
<dbReference type="KEGG" id="cce:Ccel_0329"/>
<dbReference type="eggNOG" id="ENOG5032TJA">
    <property type="taxonomic scope" value="Bacteria"/>
</dbReference>
<evidence type="ECO:0008006" key="3">
    <source>
        <dbReference type="Google" id="ProtNLM"/>
    </source>
</evidence>
<name>B8I5P9_RUMCH</name>
<keyword evidence="2" id="KW-1185">Reference proteome</keyword>
<dbReference type="Proteomes" id="UP000001349">
    <property type="component" value="Chromosome"/>
</dbReference>
<dbReference type="EMBL" id="CP001348">
    <property type="protein sequence ID" value="ACL74716.1"/>
    <property type="molecule type" value="Genomic_DNA"/>
</dbReference>
<dbReference type="AlphaFoldDB" id="B8I5P9"/>
<dbReference type="InterPro" id="IPR023823">
    <property type="entry name" value="CHP04066_peptide_maturation"/>
</dbReference>
<dbReference type="InterPro" id="IPR027417">
    <property type="entry name" value="P-loop_NTPase"/>
</dbReference>
<sequence>MYKLLVYPFSMEDYCITKYRNMLQGYELTSLVCLEGACETGRDAGEFNEVESGLIITDDYSAEIDKCNVVLLLDKNFNEFEETYIKRINTAVSKNKIVLTNKKIYDFCVKEFSDNKNIRILDNIQEYGLNYFTNDRKITQPDIPVITVMSMGESCNKFEAQLDLRKKFQDKGYKVLQFGTKDYCDLYGFRNIPSFLMSKDISIDRKIYLFNYYINKEVLKDDYDVIIIGVAGGILPVNRYVTNYFGEIPLIVSSALNIDINVLCLYHNNEIKKENLYECREFNKGRLGCFTDYYYMSDRQFRITYEHDIVYFMLDRKNCINSMPVINDESLKFCHVLDTDVKENMLNSLVEELEGNVALV</sequence>
<protein>
    <recommendedName>
        <fullName evidence="3">Peptide maturation system protein, TIGR04066 family</fullName>
    </recommendedName>
</protein>
<reference evidence="1 2" key="1">
    <citation type="submission" date="2009-01" db="EMBL/GenBank/DDBJ databases">
        <title>Complete sequence of Clostridium cellulolyticum H10.</title>
        <authorList>
            <consortium name="US DOE Joint Genome Institute"/>
            <person name="Lucas S."/>
            <person name="Copeland A."/>
            <person name="Lapidus A."/>
            <person name="Glavina del Rio T."/>
            <person name="Dalin E."/>
            <person name="Tice H."/>
            <person name="Bruce D."/>
            <person name="Goodwin L."/>
            <person name="Pitluck S."/>
            <person name="Chertkov O."/>
            <person name="Saunders E."/>
            <person name="Brettin T."/>
            <person name="Detter J.C."/>
            <person name="Han C."/>
            <person name="Larimer F."/>
            <person name="Land M."/>
            <person name="Hauser L."/>
            <person name="Kyrpides N."/>
            <person name="Ivanova N."/>
            <person name="Zhou J."/>
            <person name="Richardson P."/>
        </authorList>
    </citation>
    <scope>NUCLEOTIDE SEQUENCE [LARGE SCALE GENOMIC DNA]</scope>
    <source>
        <strain evidence="2">ATCC 35319 / DSM 5812 / JCM 6584 / H10</strain>
    </source>
</reference>
<dbReference type="STRING" id="394503.Ccel_0329"/>
<accession>B8I5P9</accession>
<organism evidence="1 2">
    <name type="scientific">Ruminiclostridium cellulolyticum (strain ATCC 35319 / DSM 5812 / JCM 6584 / H10)</name>
    <name type="common">Clostridium cellulolyticum</name>
    <dbReference type="NCBI Taxonomy" id="394503"/>
    <lineage>
        <taxon>Bacteria</taxon>
        <taxon>Bacillati</taxon>
        <taxon>Bacillota</taxon>
        <taxon>Clostridia</taxon>
        <taxon>Eubacteriales</taxon>
        <taxon>Oscillospiraceae</taxon>
        <taxon>Ruminiclostridium</taxon>
    </lineage>
</organism>
<dbReference type="RefSeq" id="WP_012634781.1">
    <property type="nucleotide sequence ID" value="NC_011898.1"/>
</dbReference>
<evidence type="ECO:0000313" key="1">
    <source>
        <dbReference type="EMBL" id="ACL74716.1"/>
    </source>
</evidence>